<gene>
    <name evidence="2" type="ORF">KS419_12640</name>
</gene>
<organism evidence="2 3">
    <name type="scientific">Evansella tamaricis</name>
    <dbReference type="NCBI Taxonomy" id="2069301"/>
    <lineage>
        <taxon>Bacteria</taxon>
        <taxon>Bacillati</taxon>
        <taxon>Bacillota</taxon>
        <taxon>Bacilli</taxon>
        <taxon>Bacillales</taxon>
        <taxon>Bacillaceae</taxon>
        <taxon>Evansella</taxon>
    </lineage>
</organism>
<accession>A0ABS6JGR8</accession>
<proteinExistence type="predicted"/>
<dbReference type="GO" id="GO:0003677">
    <property type="term" value="F:DNA binding"/>
    <property type="evidence" value="ECO:0007669"/>
    <property type="project" value="UniProtKB-KW"/>
</dbReference>
<dbReference type="InterPro" id="IPR041657">
    <property type="entry name" value="HTH_17"/>
</dbReference>
<comment type="caution">
    <text evidence="2">The sequence shown here is derived from an EMBL/GenBank/DDBJ whole genome shotgun (WGS) entry which is preliminary data.</text>
</comment>
<dbReference type="Proteomes" id="UP000784880">
    <property type="component" value="Unassembled WGS sequence"/>
</dbReference>
<evidence type="ECO:0000259" key="1">
    <source>
        <dbReference type="Pfam" id="PF12728"/>
    </source>
</evidence>
<dbReference type="EMBL" id="JAHQCS010000105">
    <property type="protein sequence ID" value="MBU9712590.1"/>
    <property type="molecule type" value="Genomic_DNA"/>
</dbReference>
<evidence type="ECO:0000313" key="3">
    <source>
        <dbReference type="Proteomes" id="UP000784880"/>
    </source>
</evidence>
<reference evidence="2 3" key="1">
    <citation type="submission" date="2021-06" db="EMBL/GenBank/DDBJ databases">
        <title>Bacillus sp. RD4P76, an endophyte from a halophyte.</title>
        <authorList>
            <person name="Sun J.-Q."/>
        </authorList>
    </citation>
    <scope>NUCLEOTIDE SEQUENCE [LARGE SCALE GENOMIC DNA]</scope>
    <source>
        <strain evidence="2 3">CGMCC 1.15917</strain>
    </source>
</reference>
<name>A0ABS6JGR8_9BACI</name>
<dbReference type="RefSeq" id="WP_217066768.1">
    <property type="nucleotide sequence ID" value="NZ_JAHQCS010000105.1"/>
</dbReference>
<feature type="domain" description="Helix-turn-helix" evidence="1">
    <location>
        <begin position="2"/>
        <end position="49"/>
    </location>
</feature>
<dbReference type="InterPro" id="IPR010093">
    <property type="entry name" value="SinI_DNA-bd"/>
</dbReference>
<dbReference type="Pfam" id="PF12728">
    <property type="entry name" value="HTH_17"/>
    <property type="match status" value="1"/>
</dbReference>
<dbReference type="NCBIfam" id="TIGR01764">
    <property type="entry name" value="excise"/>
    <property type="match status" value="1"/>
</dbReference>
<evidence type="ECO:0000313" key="2">
    <source>
        <dbReference type="EMBL" id="MBU9712590.1"/>
    </source>
</evidence>
<keyword evidence="2" id="KW-0238">DNA-binding</keyword>
<protein>
    <submittedName>
        <fullName evidence="2">Excisionase family DNA-binding protein</fullName>
    </submittedName>
</protein>
<keyword evidence="3" id="KW-1185">Reference proteome</keyword>
<sequence>MYYTIAETAEYLEVSVSYVEKMIQSGKIRAVHDGDQNLINKEQFNTHMDQVEKYKELVEEILNEPLPEDVDVKDED</sequence>